<evidence type="ECO:0000313" key="3">
    <source>
        <dbReference type="Proteomes" id="UP000224854"/>
    </source>
</evidence>
<evidence type="ECO:0000256" key="1">
    <source>
        <dbReference type="SAM" id="MobiDB-lite"/>
    </source>
</evidence>
<dbReference type="OrthoDB" id="5409477at2759"/>
<organism evidence="2 3">
    <name type="scientific">Ophiocordyceps australis</name>
    <dbReference type="NCBI Taxonomy" id="1399860"/>
    <lineage>
        <taxon>Eukaryota</taxon>
        <taxon>Fungi</taxon>
        <taxon>Dikarya</taxon>
        <taxon>Ascomycota</taxon>
        <taxon>Pezizomycotina</taxon>
        <taxon>Sordariomycetes</taxon>
        <taxon>Hypocreomycetidae</taxon>
        <taxon>Hypocreales</taxon>
        <taxon>Ophiocordycipitaceae</taxon>
        <taxon>Ophiocordyceps</taxon>
    </lineage>
</organism>
<comment type="caution">
    <text evidence="2">The sequence shown here is derived from an EMBL/GenBank/DDBJ whole genome shotgun (WGS) entry which is preliminary data.</text>
</comment>
<gene>
    <name evidence="2" type="ORF">CDD82_7291</name>
</gene>
<accession>A0A2C5YN22</accession>
<evidence type="ECO:0000313" key="2">
    <source>
        <dbReference type="EMBL" id="PHH70177.1"/>
    </source>
</evidence>
<dbReference type="EMBL" id="NJEU01000832">
    <property type="protein sequence ID" value="PHH70177.1"/>
    <property type="molecule type" value="Genomic_DNA"/>
</dbReference>
<reference evidence="2 3" key="1">
    <citation type="submission" date="2017-06" db="EMBL/GenBank/DDBJ databases">
        <title>Ant-infecting Ophiocordyceps genomes reveal a high diversity of potential behavioral manipulation genes and a possible major role for enterotoxins.</title>
        <authorList>
            <person name="De Bekker C."/>
            <person name="Evans H.C."/>
            <person name="Brachmann A."/>
            <person name="Hughes D.P."/>
        </authorList>
    </citation>
    <scope>NUCLEOTIDE SEQUENCE [LARGE SCALE GENOMIC DNA]</scope>
    <source>
        <strain evidence="2 3">1348a</strain>
    </source>
</reference>
<name>A0A2C5YN22_9HYPO</name>
<protein>
    <submittedName>
        <fullName evidence="2">Uncharacterized protein</fullName>
    </submittedName>
</protein>
<proteinExistence type="predicted"/>
<dbReference type="Proteomes" id="UP000224854">
    <property type="component" value="Unassembled WGS sequence"/>
</dbReference>
<keyword evidence="3" id="KW-1185">Reference proteome</keyword>
<feature type="region of interest" description="Disordered" evidence="1">
    <location>
        <begin position="65"/>
        <end position="141"/>
    </location>
</feature>
<dbReference type="AlphaFoldDB" id="A0A2C5YN22"/>
<feature type="compositionally biased region" description="Pro residues" evidence="1">
    <location>
        <begin position="131"/>
        <end position="141"/>
    </location>
</feature>
<feature type="compositionally biased region" description="Basic and acidic residues" evidence="1">
    <location>
        <begin position="105"/>
        <end position="122"/>
    </location>
</feature>
<sequence>MAHDAYYRYNAPPHPSQIADAQAVLKRGIDEDWQASVQRYPEVLEYYFALVELVLPADDDAAVKDPPLSALSGNRKATRRIADVSTTTTAPSPFAALNAHPGPYPDHHDMPMDRRAPRRDPRPLSSRLPASHPPPFYPYHS</sequence>